<gene>
    <name evidence="7" type="primary">pigw</name>
</gene>
<dbReference type="UniPathway" id="UPA00196"/>
<dbReference type="PANTHER" id="PTHR20661:SF0">
    <property type="entry name" value="PHOSPHATIDYLINOSITOL-GLYCAN BIOSYNTHESIS CLASS W PROTEIN"/>
    <property type="match status" value="1"/>
</dbReference>
<dbReference type="Pfam" id="PF06423">
    <property type="entry name" value="GWT1"/>
    <property type="match status" value="1"/>
</dbReference>
<dbReference type="KEGG" id="char:105896073"/>
<evidence type="ECO:0000256" key="5">
    <source>
        <dbReference type="RuleBase" id="RU280819"/>
    </source>
</evidence>
<evidence type="ECO:0000256" key="3">
    <source>
        <dbReference type="ARBA" id="ARBA00022989"/>
    </source>
</evidence>
<dbReference type="GO" id="GO:0005789">
    <property type="term" value="C:endoplasmic reticulum membrane"/>
    <property type="evidence" value="ECO:0007669"/>
    <property type="project" value="UniProtKB-SubCell"/>
</dbReference>
<dbReference type="PIRSF" id="PIRSF017321">
    <property type="entry name" value="GWT1"/>
    <property type="match status" value="1"/>
</dbReference>
<keyword evidence="5" id="KW-0012">Acyltransferase</keyword>
<feature type="transmembrane region" description="Helical" evidence="5">
    <location>
        <begin position="338"/>
        <end position="355"/>
    </location>
</feature>
<keyword evidence="4 5" id="KW-0472">Membrane</keyword>
<feature type="transmembrane region" description="Helical" evidence="5">
    <location>
        <begin position="60"/>
        <end position="77"/>
    </location>
</feature>
<evidence type="ECO:0000256" key="1">
    <source>
        <dbReference type="ARBA" id="ARBA00004141"/>
    </source>
</evidence>
<sequence>MDGVMTNKLMKEAFVSNLNGTTLGEVAFGSFVAPLCVLSRGLFLILYHLNKGTLPRSWKFHFLLDFTFLILPLVLLSSLLSGVLYRIIIGVALIDIGVLFQVYQKRKRSASLLDELRRFLQSKVETNLVPFITVFRVQVNVKTVLCILAVDFSVFPRRYAKTETYGTGVMDIGVGAYILANAIVCPEARSKEKKGSNFSHVVRQLWSVWPLVLLGMARLISVKMSGYQEHVTEYGVHWNFFFTLAIVRVVASVLLAIFPVNKSWLLAALICGIYQVVLETTGLKTFIIHSDDRTGSFLAANREGVFSVFGYVAIYMAGVQIGLYIMETRLLIKQWFKVIQNLLISSCVLYVILYFCQTHIEPVSRRMANLPYCLWVIAECLFFLTCLTVVDVVLLFAKSLTNCYVVPSSWNMHQDVELKKANLRAEMEGLCLIQSVNRNQLVFFMLANLMTGLTNVIVDTVSSNDLFSVFVLLMYMFINSTLIFILHRKGITLKFW</sequence>
<dbReference type="OrthoDB" id="15270at2759"/>
<feature type="transmembrane region" description="Helical" evidence="5">
    <location>
        <begin position="240"/>
        <end position="258"/>
    </location>
</feature>
<dbReference type="GO" id="GO:0032216">
    <property type="term" value="F:glucosaminyl-phosphatidylinositol O-acyltransferase activity"/>
    <property type="evidence" value="ECO:0007669"/>
    <property type="project" value="TreeGrafter"/>
</dbReference>
<feature type="transmembrane region" description="Helical" evidence="5">
    <location>
        <begin position="201"/>
        <end position="220"/>
    </location>
</feature>
<feature type="transmembrane region" description="Helical" evidence="5">
    <location>
        <begin position="308"/>
        <end position="326"/>
    </location>
</feature>
<evidence type="ECO:0000256" key="2">
    <source>
        <dbReference type="ARBA" id="ARBA00022692"/>
    </source>
</evidence>
<dbReference type="GO" id="GO:0072659">
    <property type="term" value="P:protein localization to plasma membrane"/>
    <property type="evidence" value="ECO:0007669"/>
    <property type="project" value="TreeGrafter"/>
</dbReference>
<keyword evidence="2 5" id="KW-0812">Transmembrane</keyword>
<dbReference type="EC" id="2.3.-.-" evidence="5"/>
<feature type="transmembrane region" description="Helical" evidence="5">
    <location>
        <begin position="375"/>
        <end position="397"/>
    </location>
</feature>
<dbReference type="PANTHER" id="PTHR20661">
    <property type="entry name" value="PHOSPHATIDYLINOSITOL-GLYCAN BIOSYNTHESIS CLASS W PROTEIN"/>
    <property type="match status" value="1"/>
</dbReference>
<keyword evidence="5" id="KW-0337">GPI-anchor biosynthesis</keyword>
<dbReference type="Proteomes" id="UP000515152">
    <property type="component" value="Chromosome 8"/>
</dbReference>
<dbReference type="AlphaFoldDB" id="A0A6P3VRE0"/>
<evidence type="ECO:0000313" key="7">
    <source>
        <dbReference type="RefSeq" id="XP_012678246.2"/>
    </source>
</evidence>
<comment type="subcellular location">
    <subcellularLocation>
        <location evidence="5">Endoplasmic reticulum membrane</location>
        <topology evidence="5">Multi-pass membrane protein</topology>
    </subcellularLocation>
    <subcellularLocation>
        <location evidence="1">Membrane</location>
        <topology evidence="1">Multi-pass membrane protein</topology>
    </subcellularLocation>
</comment>
<dbReference type="CTD" id="284098"/>
<dbReference type="InterPro" id="IPR009447">
    <property type="entry name" value="PIGW/GWT1"/>
</dbReference>
<organism evidence="6 7">
    <name type="scientific">Clupea harengus</name>
    <name type="common">Atlantic herring</name>
    <dbReference type="NCBI Taxonomy" id="7950"/>
    <lineage>
        <taxon>Eukaryota</taxon>
        <taxon>Metazoa</taxon>
        <taxon>Chordata</taxon>
        <taxon>Craniata</taxon>
        <taxon>Vertebrata</taxon>
        <taxon>Euteleostomi</taxon>
        <taxon>Actinopterygii</taxon>
        <taxon>Neopterygii</taxon>
        <taxon>Teleostei</taxon>
        <taxon>Clupei</taxon>
        <taxon>Clupeiformes</taxon>
        <taxon>Clupeoidei</taxon>
        <taxon>Clupeidae</taxon>
        <taxon>Clupea</taxon>
    </lineage>
</organism>
<name>A0A6P3VRE0_CLUHA</name>
<keyword evidence="5" id="KW-0808">Transferase</keyword>
<evidence type="ECO:0000313" key="6">
    <source>
        <dbReference type="Proteomes" id="UP000515152"/>
    </source>
</evidence>
<feature type="transmembrane region" description="Helical" evidence="5">
    <location>
        <begin position="26"/>
        <end position="48"/>
    </location>
</feature>
<comment type="similarity">
    <text evidence="5">Belongs to the PIGW family.</text>
</comment>
<evidence type="ECO:0000256" key="4">
    <source>
        <dbReference type="ARBA" id="ARBA00023136"/>
    </source>
</evidence>
<comment type="function">
    <text evidence="5">A acetyltransferase, which acetylates the inositol ring of phosphatidylinositol during biosynthesis of GPI-anchor.</text>
</comment>
<comment type="pathway">
    <text evidence="5">Glycolipid biosynthesis; glycosylphosphatidylinositol-anchor biosynthesis.</text>
</comment>
<reference evidence="7" key="1">
    <citation type="submission" date="2025-08" db="UniProtKB">
        <authorList>
            <consortium name="RefSeq"/>
        </authorList>
    </citation>
    <scope>IDENTIFICATION</scope>
</reference>
<keyword evidence="3 5" id="KW-1133">Transmembrane helix</keyword>
<dbReference type="RefSeq" id="XP_012678246.2">
    <property type="nucleotide sequence ID" value="XM_012822792.3"/>
</dbReference>
<dbReference type="GeneID" id="105896073"/>
<proteinExistence type="inferred from homology"/>
<keyword evidence="5" id="KW-0256">Endoplasmic reticulum</keyword>
<feature type="transmembrane region" description="Helical" evidence="5">
    <location>
        <begin position="441"/>
        <end position="461"/>
    </location>
</feature>
<feature type="transmembrane region" description="Helical" evidence="5">
    <location>
        <begin position="265"/>
        <end position="288"/>
    </location>
</feature>
<dbReference type="GO" id="GO:0006506">
    <property type="term" value="P:GPI anchor biosynthetic process"/>
    <property type="evidence" value="ECO:0007669"/>
    <property type="project" value="UniProtKB-UniPathway"/>
</dbReference>
<accession>A0A6P3VRE0</accession>
<protein>
    <recommendedName>
        <fullName evidence="5">Phosphatidylinositol-glycan biosynthesis class W protein</fullName>
        <ecNumber evidence="5">2.3.-.-</ecNumber>
    </recommendedName>
</protein>
<feature type="transmembrane region" description="Helical" evidence="5">
    <location>
        <begin position="467"/>
        <end position="486"/>
    </location>
</feature>
<keyword evidence="6" id="KW-1185">Reference proteome</keyword>
<feature type="transmembrane region" description="Helical" evidence="5">
    <location>
        <begin position="83"/>
        <end position="103"/>
    </location>
</feature>